<feature type="region of interest" description="Disordered" evidence="1">
    <location>
        <begin position="420"/>
        <end position="455"/>
    </location>
</feature>
<feature type="domain" description="DUF1618" evidence="2">
    <location>
        <begin position="1784"/>
        <end position="1938"/>
    </location>
</feature>
<dbReference type="Proteomes" id="UP000026960">
    <property type="component" value="Chromosome 11"/>
</dbReference>
<reference evidence="3" key="2">
    <citation type="submission" date="2015-03" db="UniProtKB">
        <authorList>
            <consortium name="EnsemblPlants"/>
        </authorList>
    </citation>
    <scope>IDENTIFICATION</scope>
</reference>
<protein>
    <recommendedName>
        <fullName evidence="2">DUF1618 domain-containing protein</fullName>
    </recommendedName>
</protein>
<dbReference type="PANTHER" id="PTHR33074">
    <property type="entry name" value="EXPRESSED PROTEIN-RELATED"/>
    <property type="match status" value="1"/>
</dbReference>
<proteinExistence type="predicted"/>
<dbReference type="Gramene" id="OBART11G04680.2">
    <property type="protein sequence ID" value="OBART11G04680.2"/>
    <property type="gene ID" value="OBART11G04680"/>
</dbReference>
<evidence type="ECO:0000313" key="3">
    <source>
        <dbReference type="EnsemblPlants" id="OBART11G04680.2"/>
    </source>
</evidence>
<name>A0A0D3HIU3_9ORYZ</name>
<keyword evidence="4" id="KW-1185">Reference proteome</keyword>
<evidence type="ECO:0000256" key="1">
    <source>
        <dbReference type="SAM" id="MobiDB-lite"/>
    </source>
</evidence>
<reference evidence="3" key="1">
    <citation type="journal article" date="2009" name="Rice">
        <title>De Novo Next Generation Sequencing of Plant Genomes.</title>
        <authorList>
            <person name="Rounsley S."/>
            <person name="Marri P.R."/>
            <person name="Yu Y."/>
            <person name="He R."/>
            <person name="Sisneros N."/>
            <person name="Goicoechea J.L."/>
            <person name="Lee S.J."/>
            <person name="Angelova A."/>
            <person name="Kudrna D."/>
            <person name="Luo M."/>
            <person name="Affourtit J."/>
            <person name="Desany B."/>
            <person name="Knight J."/>
            <person name="Niazi F."/>
            <person name="Egholm M."/>
            <person name="Wing R.A."/>
        </authorList>
    </citation>
    <scope>NUCLEOTIDE SEQUENCE [LARGE SCALE GENOMIC DNA]</scope>
    <source>
        <strain evidence="3">cv. IRGC 105608</strain>
    </source>
</reference>
<dbReference type="PANTHER" id="PTHR33074:SF76">
    <property type="entry name" value="OS11G0569701 PROTEIN"/>
    <property type="match status" value="1"/>
</dbReference>
<sequence>MTDDRLADAHGNPTAAGGGGGRRLPRVGDAQPLRRTRGRGRWRGLHLQLRWSQDHRSASRSSYGHLVRVSLRLEAPPAASQLSFHCSPCSKHRVHGPSINVVAAHGDSVLVEMHYEKGENDEHFDYFVYNASAAAVADEDGLPRPPPSLSLLPTYWVPLSEVEKTAYRPHQSAKAHQLREGSTGLLVRRGGGGGGDGELVVAELLTKRRRRRDTLEGAELVVLRSGEWSATPISPIVHDDGKGEELSYWEADMAVHVGDRRLCYVDLYRGVILCDDVFDEQAPLRRRPRYVPLPVEAPAGAGYSGWVMLMPYATAEREVDDSEYSTSNSGGAKITGAASRSSSGHLVRVSLRLDAPPAASGLSFHCSPCGGSGYGAHHYRPSMYVVAAHGDSVLLEMHYQKEGYQQYGIDYFFYNAGDGDDAGAGDEDPPRRPPSLSLLPTYQGTNTKPPRLRGGSTGLLVRRCGDDDDDELVVAALLTEEYRRRDTLEGAELVVLRSGEWSATPIAPIVHDDGKGEELSYWETDMAVPGGNRRHCLLDTRTVCAIDGGATLKFVDIFPRCCCGRRGATQCDHSGGAFVIHTWTMRMDNDGDMSSWTMDAMIDATELWSLDAYAASHTRIHSYPSVRGERKRRKHRVDDDNDDDETMWKVMMDTKSKALVSVLCDDDIFSWLLPYGCTYIPIKIPDYFATYVVSCGDVTTMPPANIDKLPITTEISSNLSQFLALESSPKNLQVSRMASPEEILVALEEIPGLDCDDLLKAYGIICRDNGCLLRSLLGLPMSMRKKWLLIEIKAYQDCPVCYACTTDHLQPVERTLWKTLIATISGDIDGNCSSSVSWATAAQAAGKLLEMTDLLSNFLIFAVRESSTAMAPITEATSRSSSDHLVRVSFRPELSFRCSPCGKDGPSMDLVADHDDHSVVLLEMRYDKEGYDEFGIDYFVYNYAAADDDGDDDDPPRPPSLSLLPSYWDPLDEDERRRRQDPRVHQLDADSTGLLLRRRRRHGEDDLVVAELITTRESESSKLEEVKLLVLRSGEWSVTRAEIIHDGSKGEELSYWETDMAVPVGDRRLCWVDLYRGYVPLPVEAPAGEFEEDSDDESTRRCLMASRIVCATGGGATLKFIDVFPRCCCGDPGATLCDHSRNAFVINIWTLRIDDDGDHTMPSWTMDAMIDATELWSLDAYAGIPRVIPEYPVISTDDADVICFLVTEPYNHKQGKPYFERTTWEMTMDTKNKTLLSVCTYDDDISQREPSYGHTYIPNNFATKPPPAIICEATTTITTEINGNNLSQSLPSAKHLQVSRMAPEEILVALEEIPELSRDDLLKAYSILCRDNGRLFRSLLGLPMSLRKKWLLIEIKACRDCPPHATTLCNHSSNAFVINTWTLRMNDDDDGMEWTMDAIVDATKLWSLDAYASIPHDSDVICFLLPELYRKFYVNVTTWKIMMNTKDKTLLSVCRYDNDVYQQKPSYGHTYIPCKISTLYTNHSSNNGATKPPVSRIASPEEILVALEAIPDHACDDLLKAYIILCRDNGRLFRSLLGLPMGLRKKWLMIEIKAYQNIYSTCTSGGGGAYPRWVMLEQRAVHDDKEDDDGEDDSRCSAADVKINTEAACRSSDGHLVRVYFRRLVAPPAASRVCFRCSPPCGTGTGRERARCDKPFLCVVAAAGDSLLLQMTYNGQLDRFVYSAADSPTLTLLPTHARRQHWLDVKTTGLLRRRRRDGELVVAELTVKKGDTDDTPEDAELVVLRSGEWTVTRAPIIHEDGKAEEVSRWRTDMVVPVGDTHLCWVDLCRGVILLSASDLFDESRPRRLKYTSLPVEAPAKKFDDDDGGEYAINPRGYPERNRSVCVTGGGAALKFIDVSPRCCCGSPGATTLCHNSSGAFVIKTWTLMMNDDDDTTSTTWAMDAMVDAAELWSLDAYAGPPRLRPVYPIVSMDNPHII</sequence>
<dbReference type="EnsemblPlants" id="OBART11G04680.2">
    <property type="protein sequence ID" value="OBART11G04680.2"/>
    <property type="gene ID" value="OBART11G04680"/>
</dbReference>
<feature type="domain" description="DUF1618" evidence="2">
    <location>
        <begin position="1077"/>
        <end position="1203"/>
    </location>
</feature>
<accession>A0A0D3HIU3</accession>
<evidence type="ECO:0000259" key="2">
    <source>
        <dbReference type="Pfam" id="PF07762"/>
    </source>
</evidence>
<evidence type="ECO:0000313" key="4">
    <source>
        <dbReference type="Proteomes" id="UP000026960"/>
    </source>
</evidence>
<dbReference type="InterPro" id="IPR011676">
    <property type="entry name" value="DUF1618"/>
</dbReference>
<organism evidence="3">
    <name type="scientific">Oryza barthii</name>
    <dbReference type="NCBI Taxonomy" id="65489"/>
    <lineage>
        <taxon>Eukaryota</taxon>
        <taxon>Viridiplantae</taxon>
        <taxon>Streptophyta</taxon>
        <taxon>Embryophyta</taxon>
        <taxon>Tracheophyta</taxon>
        <taxon>Spermatophyta</taxon>
        <taxon>Magnoliopsida</taxon>
        <taxon>Liliopsida</taxon>
        <taxon>Poales</taxon>
        <taxon>Poaceae</taxon>
        <taxon>BOP clade</taxon>
        <taxon>Oryzoideae</taxon>
        <taxon>Oryzeae</taxon>
        <taxon>Oryzinae</taxon>
        <taxon>Oryza</taxon>
    </lineage>
</organism>
<feature type="region of interest" description="Disordered" evidence="1">
    <location>
        <begin position="1"/>
        <end position="39"/>
    </location>
</feature>
<feature type="domain" description="DUF1618" evidence="2">
    <location>
        <begin position="528"/>
        <end position="617"/>
    </location>
</feature>
<dbReference type="HOGENOM" id="CLU_235055_0_0_1"/>
<dbReference type="Pfam" id="PF07762">
    <property type="entry name" value="DUF1618"/>
    <property type="match status" value="3"/>
</dbReference>
<feature type="region of interest" description="Disordered" evidence="1">
    <location>
        <begin position="947"/>
        <end position="968"/>
    </location>
</feature>